<accession>A0AAV1ZHU4</accession>
<dbReference type="AlphaFoldDB" id="A0AAV1ZHU4"/>
<name>A0AAV1ZHU4_9ARAC</name>
<dbReference type="Proteomes" id="UP001497382">
    <property type="component" value="Unassembled WGS sequence"/>
</dbReference>
<dbReference type="EMBL" id="CAXIEN010000053">
    <property type="protein sequence ID" value="CAL1271302.1"/>
    <property type="molecule type" value="Genomic_DNA"/>
</dbReference>
<comment type="caution">
    <text evidence="1">The sequence shown here is derived from an EMBL/GenBank/DDBJ whole genome shotgun (WGS) entry which is preliminary data.</text>
</comment>
<organism evidence="1 2">
    <name type="scientific">Larinioides sclopetarius</name>
    <dbReference type="NCBI Taxonomy" id="280406"/>
    <lineage>
        <taxon>Eukaryota</taxon>
        <taxon>Metazoa</taxon>
        <taxon>Ecdysozoa</taxon>
        <taxon>Arthropoda</taxon>
        <taxon>Chelicerata</taxon>
        <taxon>Arachnida</taxon>
        <taxon>Araneae</taxon>
        <taxon>Araneomorphae</taxon>
        <taxon>Entelegynae</taxon>
        <taxon>Araneoidea</taxon>
        <taxon>Araneidae</taxon>
        <taxon>Larinioides</taxon>
    </lineage>
</organism>
<protein>
    <submittedName>
        <fullName evidence="1">Uncharacterized protein</fullName>
    </submittedName>
</protein>
<proteinExistence type="predicted"/>
<gene>
    <name evidence="1" type="ORF">LARSCL_LOCUS5747</name>
</gene>
<sequence length="76" mass="7950">QHSLQQLLSFFCSPCHLTSKSSSQDLVRLGISHLRKLGALLTIFLSIKSRGGAGQGGGAIASLSVTVCPPPVGKKY</sequence>
<evidence type="ECO:0000313" key="2">
    <source>
        <dbReference type="Proteomes" id="UP001497382"/>
    </source>
</evidence>
<evidence type="ECO:0000313" key="1">
    <source>
        <dbReference type="EMBL" id="CAL1271302.1"/>
    </source>
</evidence>
<feature type="non-terminal residue" evidence="1">
    <location>
        <position position="1"/>
    </location>
</feature>
<keyword evidence="2" id="KW-1185">Reference proteome</keyword>
<reference evidence="1 2" key="1">
    <citation type="submission" date="2024-04" db="EMBL/GenBank/DDBJ databases">
        <authorList>
            <person name="Rising A."/>
            <person name="Reimegard J."/>
            <person name="Sonavane S."/>
            <person name="Akerstrom W."/>
            <person name="Nylinder S."/>
            <person name="Hedman E."/>
            <person name="Kallberg Y."/>
        </authorList>
    </citation>
    <scope>NUCLEOTIDE SEQUENCE [LARGE SCALE GENOMIC DNA]</scope>
</reference>